<evidence type="ECO:0008006" key="5">
    <source>
        <dbReference type="Google" id="ProtNLM"/>
    </source>
</evidence>
<dbReference type="OrthoDB" id="9807087at2"/>
<dbReference type="Proteomes" id="UP001326715">
    <property type="component" value="Chromosome"/>
</dbReference>
<dbReference type="InterPro" id="IPR029032">
    <property type="entry name" value="AhpD-like"/>
</dbReference>
<evidence type="ECO:0000313" key="2">
    <source>
        <dbReference type="EMBL" id="WQG91095.1"/>
    </source>
</evidence>
<proteinExistence type="predicted"/>
<sequence>MPRINPLPLAETPYNVQMAYTAHSTRYNARITNMKATLGRSLVAFEVYMSWYPLYEQIKTFIGKRPACLFAYTVSAGSNCQFCSAYFRKIMIDNDQVPEELEYAGNEQLLIDFGNAIALNQGRIPDELFSQVTGLYTPQQVVELVAFAGQMIASSVFNNVMETEIDEYLSSYAQ</sequence>
<evidence type="ECO:0000313" key="3">
    <source>
        <dbReference type="Proteomes" id="UP000183788"/>
    </source>
</evidence>
<evidence type="ECO:0000313" key="1">
    <source>
        <dbReference type="EMBL" id="SFW33763.1"/>
    </source>
</evidence>
<protein>
    <recommendedName>
        <fullName evidence="5">Alkylhydroperoxidase family enzyme, contains CxxC motif</fullName>
    </recommendedName>
</protein>
<dbReference type="Gene3D" id="1.20.1290.10">
    <property type="entry name" value="AhpD-like"/>
    <property type="match status" value="1"/>
</dbReference>
<dbReference type="SUPFAM" id="SSF69118">
    <property type="entry name" value="AhpD-like"/>
    <property type="match status" value="1"/>
</dbReference>
<dbReference type="EMBL" id="FPIZ01000003">
    <property type="protein sequence ID" value="SFW33763.1"/>
    <property type="molecule type" value="Genomic_DNA"/>
</dbReference>
<accession>A0A1K1NEJ3</accession>
<dbReference type="EMBL" id="CP140154">
    <property type="protein sequence ID" value="WQG91095.1"/>
    <property type="molecule type" value="Genomic_DNA"/>
</dbReference>
<dbReference type="STRING" id="1004.SAMN05661012_01251"/>
<keyword evidence="4" id="KW-1185">Reference proteome</keyword>
<evidence type="ECO:0000313" key="4">
    <source>
        <dbReference type="Proteomes" id="UP001326715"/>
    </source>
</evidence>
<dbReference type="RefSeq" id="WP_072357938.1">
    <property type="nucleotide sequence ID" value="NZ_CP139972.1"/>
</dbReference>
<gene>
    <name evidence="1" type="ORF">SAMN05661012_01251</name>
    <name evidence="2" type="ORF">SR876_06265</name>
</gene>
<dbReference type="Proteomes" id="UP000183788">
    <property type="component" value="Unassembled WGS sequence"/>
</dbReference>
<organism evidence="1 3">
    <name type="scientific">Chitinophaga sancti</name>
    <dbReference type="NCBI Taxonomy" id="1004"/>
    <lineage>
        <taxon>Bacteria</taxon>
        <taxon>Pseudomonadati</taxon>
        <taxon>Bacteroidota</taxon>
        <taxon>Chitinophagia</taxon>
        <taxon>Chitinophagales</taxon>
        <taxon>Chitinophagaceae</taxon>
        <taxon>Chitinophaga</taxon>
    </lineage>
</organism>
<reference evidence="2 4" key="2">
    <citation type="submission" date="2023-11" db="EMBL/GenBank/DDBJ databases">
        <title>MicrobeMod: A computational toolkit for identifying prokaryotic methylation and restriction-modification with nanopore sequencing.</title>
        <authorList>
            <person name="Crits-Christoph A."/>
            <person name="Kang S.C."/>
            <person name="Lee H."/>
            <person name="Ostrov N."/>
        </authorList>
    </citation>
    <scope>NUCLEOTIDE SEQUENCE [LARGE SCALE GENOMIC DNA]</scope>
    <source>
        <strain evidence="2 4">ATCC 23090</strain>
    </source>
</reference>
<dbReference type="AlphaFoldDB" id="A0A1K1NEJ3"/>
<name>A0A1K1NEJ3_9BACT</name>
<reference evidence="1 3" key="1">
    <citation type="submission" date="2016-11" db="EMBL/GenBank/DDBJ databases">
        <authorList>
            <person name="Jaros S."/>
            <person name="Januszkiewicz K."/>
            <person name="Wedrychowicz H."/>
        </authorList>
    </citation>
    <scope>NUCLEOTIDE SEQUENCE [LARGE SCALE GENOMIC DNA]</scope>
    <source>
        <strain evidence="1 3">DSM 784</strain>
    </source>
</reference>